<evidence type="ECO:0000256" key="4">
    <source>
        <dbReference type="ARBA" id="ARBA00022496"/>
    </source>
</evidence>
<keyword evidence="11 12" id="KW-0998">Cell outer membrane</keyword>
<evidence type="ECO:0000256" key="7">
    <source>
        <dbReference type="ARBA" id="ARBA00023004"/>
    </source>
</evidence>
<evidence type="ECO:0000256" key="2">
    <source>
        <dbReference type="ARBA" id="ARBA00022448"/>
    </source>
</evidence>
<evidence type="ECO:0000259" key="17">
    <source>
        <dbReference type="Pfam" id="PF07715"/>
    </source>
</evidence>
<feature type="signal peptide" evidence="15">
    <location>
        <begin position="1"/>
        <end position="40"/>
    </location>
</feature>
<feature type="chain" id="PRO_5047479886" evidence="15">
    <location>
        <begin position="41"/>
        <end position="760"/>
    </location>
</feature>
<keyword evidence="19" id="KW-1185">Reference proteome</keyword>
<organism evidence="18 19">
    <name type="scientific">Dyella acidisoli</name>
    <dbReference type="NCBI Taxonomy" id="1867834"/>
    <lineage>
        <taxon>Bacteria</taxon>
        <taxon>Pseudomonadati</taxon>
        <taxon>Pseudomonadota</taxon>
        <taxon>Gammaproteobacteria</taxon>
        <taxon>Lysobacterales</taxon>
        <taxon>Rhodanobacteraceae</taxon>
        <taxon>Dyella</taxon>
    </lineage>
</organism>
<evidence type="ECO:0000256" key="14">
    <source>
        <dbReference type="RuleBase" id="RU003357"/>
    </source>
</evidence>
<name>A0ABQ5XHJ4_9GAMM</name>
<proteinExistence type="inferred from homology"/>
<evidence type="ECO:0000256" key="8">
    <source>
        <dbReference type="ARBA" id="ARBA00023065"/>
    </source>
</evidence>
<dbReference type="InterPro" id="IPR012910">
    <property type="entry name" value="Plug_dom"/>
</dbReference>
<evidence type="ECO:0000313" key="18">
    <source>
        <dbReference type="EMBL" id="GLQ91165.1"/>
    </source>
</evidence>
<feature type="domain" description="TonB-dependent receptor plug" evidence="17">
    <location>
        <begin position="77"/>
        <end position="186"/>
    </location>
</feature>
<evidence type="ECO:0000256" key="6">
    <source>
        <dbReference type="ARBA" id="ARBA00022729"/>
    </source>
</evidence>
<dbReference type="PROSITE" id="PS52016">
    <property type="entry name" value="TONB_DEPENDENT_REC_3"/>
    <property type="match status" value="1"/>
</dbReference>
<evidence type="ECO:0000256" key="11">
    <source>
        <dbReference type="ARBA" id="ARBA00023237"/>
    </source>
</evidence>
<evidence type="ECO:0000313" key="19">
    <source>
        <dbReference type="Proteomes" id="UP001156670"/>
    </source>
</evidence>
<dbReference type="PANTHER" id="PTHR32552:SF81">
    <property type="entry name" value="TONB-DEPENDENT OUTER MEMBRANE RECEPTOR"/>
    <property type="match status" value="1"/>
</dbReference>
<keyword evidence="8" id="KW-0406">Ion transport</keyword>
<evidence type="ECO:0000256" key="3">
    <source>
        <dbReference type="ARBA" id="ARBA00022452"/>
    </source>
</evidence>
<dbReference type="InterPro" id="IPR036942">
    <property type="entry name" value="Beta-barrel_TonB_sf"/>
</dbReference>
<dbReference type="Gene3D" id="2.40.170.20">
    <property type="entry name" value="TonB-dependent receptor, beta-barrel domain"/>
    <property type="match status" value="1"/>
</dbReference>
<dbReference type="InterPro" id="IPR039426">
    <property type="entry name" value="TonB-dep_rcpt-like"/>
</dbReference>
<evidence type="ECO:0000256" key="13">
    <source>
        <dbReference type="PROSITE-ProRule" id="PRU10144"/>
    </source>
</evidence>
<keyword evidence="3 12" id="KW-1134">Transmembrane beta strand</keyword>
<feature type="short sequence motif" description="TonB C-terminal box" evidence="13">
    <location>
        <begin position="743"/>
        <end position="760"/>
    </location>
</feature>
<dbReference type="Pfam" id="PF07715">
    <property type="entry name" value="Plug"/>
    <property type="match status" value="1"/>
</dbReference>
<keyword evidence="9 14" id="KW-0798">TonB box</keyword>
<evidence type="ECO:0000256" key="1">
    <source>
        <dbReference type="ARBA" id="ARBA00004571"/>
    </source>
</evidence>
<evidence type="ECO:0000256" key="12">
    <source>
        <dbReference type="PROSITE-ProRule" id="PRU01360"/>
    </source>
</evidence>
<dbReference type="SUPFAM" id="SSF56935">
    <property type="entry name" value="Porins"/>
    <property type="match status" value="1"/>
</dbReference>
<reference evidence="19" key="1">
    <citation type="journal article" date="2019" name="Int. J. Syst. Evol. Microbiol.">
        <title>The Global Catalogue of Microorganisms (GCM) 10K type strain sequencing project: providing services to taxonomists for standard genome sequencing and annotation.</title>
        <authorList>
            <consortium name="The Broad Institute Genomics Platform"/>
            <consortium name="The Broad Institute Genome Sequencing Center for Infectious Disease"/>
            <person name="Wu L."/>
            <person name="Ma J."/>
        </authorList>
    </citation>
    <scope>NUCLEOTIDE SEQUENCE [LARGE SCALE GENOMIC DNA]</scope>
    <source>
        <strain evidence="19">NBRC 111980</strain>
    </source>
</reference>
<accession>A0ABQ5XHJ4</accession>
<protein>
    <submittedName>
        <fullName evidence="18">TonB-dependent receptor</fullName>
    </submittedName>
</protein>
<evidence type="ECO:0000259" key="16">
    <source>
        <dbReference type="Pfam" id="PF00593"/>
    </source>
</evidence>
<dbReference type="Proteomes" id="UP001156670">
    <property type="component" value="Unassembled WGS sequence"/>
</dbReference>
<keyword evidence="4" id="KW-0410">Iron transport</keyword>
<comment type="subcellular location">
    <subcellularLocation>
        <location evidence="1 12">Cell outer membrane</location>
        <topology evidence="1 12">Multi-pass membrane protein</topology>
    </subcellularLocation>
</comment>
<sequence>MLRNIGIRGRVHANARGDMKRSHLSLAVGLSLACAAPLYAQQTGNNNTTADNTQASPVNAKKLDQITVTARKREETLQDVPIAVSAFTAQSLYNQNVQNLGDLQGKVPDLQVYAARGSNTTLTAYIRGLGQADPTWGFDPAVGIYLDDVYMARPQGTLLDVFDVERIEVLRGPQGTLYGKNTIGGAIKYVSKPLPTKTEGSVEVTTGTHGEKDVKAAVGGASADGVWRGRIAVASEHDNGFGSDILTGSRNGNKNTNAARGTLGFFPTQNFNVQLEIDGLHDNSNPRGAKLLEPNSFYPLYQPLSSNYNTQSGMPQVNWTKMKGAALTLNWIVSQDWTLKSITAYRTSKTDSNIDFDTLPVAVADVSAIYKDHQFSQELQANYDSGGAVHGVMGLYYFNGSAAGEIHNIFLGSPPYSTLGFSEYGSTGGSMGTRSYAAYGDFTWDISPSWSLDVGARITDEKKTATIQNYVYSDATFSTPIGVLANFTGSHTSHNTSPKVSLDYTVNEQIKLYGSYSEGFHSGGYNIRANCAAIPESCRPIQDEKVQSFELGSKMSFFDNSLMMNTALFHNNYSNIQLSVFTSYTLPNGTKGFFGDFTNAGRGHIDGVEEEFAWYPSQAWTLSGNFAYLHTKYTEFFSSGVNIANTQFFTNAPKWSGGLTLQRNFSLGEHGDLSARLNYQYQTSVWPETTLSPLIKQGSYGLLNAGLIWQIDQPWSISLQGTNLGNKAYRTTGYNIAALGIVTGFYGPPRMVTLSAKYAF</sequence>
<keyword evidence="18" id="KW-0675">Receptor</keyword>
<keyword evidence="6 15" id="KW-0732">Signal</keyword>
<evidence type="ECO:0000256" key="5">
    <source>
        <dbReference type="ARBA" id="ARBA00022692"/>
    </source>
</evidence>
<dbReference type="PROSITE" id="PS51257">
    <property type="entry name" value="PROKAR_LIPOPROTEIN"/>
    <property type="match status" value="1"/>
</dbReference>
<keyword evidence="2 12" id="KW-0813">Transport</keyword>
<dbReference type="InterPro" id="IPR000531">
    <property type="entry name" value="Beta-barrel_TonB"/>
</dbReference>
<dbReference type="Pfam" id="PF00593">
    <property type="entry name" value="TonB_dep_Rec_b-barrel"/>
    <property type="match status" value="1"/>
</dbReference>
<evidence type="ECO:0000256" key="9">
    <source>
        <dbReference type="ARBA" id="ARBA00023077"/>
    </source>
</evidence>
<dbReference type="PROSITE" id="PS01156">
    <property type="entry name" value="TONB_DEPENDENT_REC_2"/>
    <property type="match status" value="1"/>
</dbReference>
<keyword evidence="7" id="KW-0408">Iron</keyword>
<dbReference type="CDD" id="cd01347">
    <property type="entry name" value="ligand_gated_channel"/>
    <property type="match status" value="1"/>
</dbReference>
<keyword evidence="5 12" id="KW-0812">Transmembrane</keyword>
<gene>
    <name evidence="18" type="ORF">GCM10007901_01150</name>
</gene>
<keyword evidence="10 12" id="KW-0472">Membrane</keyword>
<evidence type="ECO:0000256" key="15">
    <source>
        <dbReference type="SAM" id="SignalP"/>
    </source>
</evidence>
<feature type="domain" description="TonB-dependent receptor-like beta-barrel" evidence="16">
    <location>
        <begin position="271"/>
        <end position="724"/>
    </location>
</feature>
<evidence type="ECO:0000256" key="10">
    <source>
        <dbReference type="ARBA" id="ARBA00023136"/>
    </source>
</evidence>
<dbReference type="InterPro" id="IPR010917">
    <property type="entry name" value="TonB_rcpt_CS"/>
</dbReference>
<comment type="similarity">
    <text evidence="12 14">Belongs to the TonB-dependent receptor family.</text>
</comment>
<dbReference type="PANTHER" id="PTHR32552">
    <property type="entry name" value="FERRICHROME IRON RECEPTOR-RELATED"/>
    <property type="match status" value="1"/>
</dbReference>
<comment type="caution">
    <text evidence="18">The sequence shown here is derived from an EMBL/GenBank/DDBJ whole genome shotgun (WGS) entry which is preliminary data.</text>
</comment>
<dbReference type="EMBL" id="BSOB01000002">
    <property type="protein sequence ID" value="GLQ91165.1"/>
    <property type="molecule type" value="Genomic_DNA"/>
</dbReference>